<name>A0A5C8FSC6_9SPIR</name>
<dbReference type="PANTHER" id="PTHR41317">
    <property type="entry name" value="PD-(D_E)XK NUCLEASE FAMILY TRANSPOSASE"/>
    <property type="match status" value="1"/>
</dbReference>
<proteinExistence type="predicted"/>
<evidence type="ECO:0000313" key="2">
    <source>
        <dbReference type="Proteomes" id="UP000322307"/>
    </source>
</evidence>
<dbReference type="PANTHER" id="PTHR41317:SF1">
    <property type="entry name" value="PD-(D_E)XK NUCLEASE FAMILY TRANSPOSASE"/>
    <property type="match status" value="1"/>
</dbReference>
<organism evidence="1 2">
    <name type="scientific">Brachyspira aalborgi</name>
    <dbReference type="NCBI Taxonomy" id="29522"/>
    <lineage>
        <taxon>Bacteria</taxon>
        <taxon>Pseudomonadati</taxon>
        <taxon>Spirochaetota</taxon>
        <taxon>Spirochaetia</taxon>
        <taxon>Brachyspirales</taxon>
        <taxon>Brachyspiraceae</taxon>
        <taxon>Brachyspira</taxon>
    </lineage>
</organism>
<gene>
    <name evidence="1" type="ORF">EPJ84_02455</name>
</gene>
<dbReference type="NCBIfam" id="TIGR01784">
    <property type="entry name" value="T_den_put_tspse"/>
    <property type="match status" value="1"/>
</dbReference>
<protein>
    <submittedName>
        <fullName evidence="1">Rpn family recombination-promoting nuclease/putative transposase</fullName>
    </submittedName>
</protein>
<evidence type="ECO:0000313" key="1">
    <source>
        <dbReference type="EMBL" id="TXJ52502.1"/>
    </source>
</evidence>
<dbReference type="Proteomes" id="UP000322307">
    <property type="component" value="Unassembled WGS sequence"/>
</dbReference>
<reference evidence="1 2" key="1">
    <citation type="journal article" date="1992" name="Lakartidningen">
        <title>[Penicillin V and not amoxicillin is the first choice preparation in acute otitis].</title>
        <authorList>
            <person name="Kamme C."/>
            <person name="Lundgren K."/>
            <person name="Prellner K."/>
        </authorList>
    </citation>
    <scope>NUCLEOTIDE SEQUENCE [LARGE SCALE GENOMIC DNA]</scope>
    <source>
        <strain evidence="1 2">PC3939II</strain>
    </source>
</reference>
<dbReference type="EMBL" id="SAYE01000005">
    <property type="protein sequence ID" value="TXJ52502.1"/>
    <property type="molecule type" value="Genomic_DNA"/>
</dbReference>
<sequence>MIKKDFIVLNDYFMRFLLAKEDSQNILKDLINSVRIDAGQEPFEEVIILNTFNLKESINGKESIVDVRAKTKSGETVIIEIQRAGNKAFIYRGIYYWAKSYAANLKKSKKYDDLNPVISINIVDFNLTENKDKPHSCYFIKEFDTNEILTNHFEMHFLELKKFNEQSKLYEPLSDWFKFLSIKENLEDKMKVLVEKNPIMKEIYDKYNNFVKDDNLTEGYTEWEENYFKMLTLSEERLQGKLEGIKEGIKEGIEKRNYTIAKSMKKENIDIETIKRITGLTIKEIEKL</sequence>
<accession>A0A5C8FSC6</accession>
<comment type="caution">
    <text evidence="1">The sequence shown here is derived from an EMBL/GenBank/DDBJ whole genome shotgun (WGS) entry which is preliminary data.</text>
</comment>
<dbReference type="RefSeq" id="WP_147717506.1">
    <property type="nucleotide sequence ID" value="NZ_SAYE01000005.1"/>
</dbReference>
<dbReference type="Pfam" id="PF12784">
    <property type="entry name" value="PDDEXK_2"/>
    <property type="match status" value="1"/>
</dbReference>
<dbReference type="AlphaFoldDB" id="A0A5C8FSC6"/>
<dbReference type="InterPro" id="IPR010106">
    <property type="entry name" value="RpnA"/>
</dbReference>